<accession>A0A833J3X3</accession>
<dbReference type="EMBL" id="WEKV01000011">
    <property type="protein sequence ID" value="KAB7784130.1"/>
    <property type="molecule type" value="Genomic_DNA"/>
</dbReference>
<protein>
    <submittedName>
        <fullName evidence="2">HipB protein</fullName>
    </submittedName>
</protein>
<reference evidence="2 3" key="1">
    <citation type="submission" date="2019-10" db="EMBL/GenBank/DDBJ databases">
        <title>Draft Genome Sequence of the Caffeine Degrading Methylotroph Methylorubrum populi PINKEL.</title>
        <authorList>
            <person name="Dawson S.C."/>
            <person name="Zhang X."/>
            <person name="Wright M.E."/>
            <person name="Sharma G."/>
            <person name="Langner J.T."/>
            <person name="Ditty J.L."/>
            <person name="Subuyuj G.A."/>
        </authorList>
    </citation>
    <scope>NUCLEOTIDE SEQUENCE [LARGE SCALE GENOMIC DNA]</scope>
    <source>
        <strain evidence="2 3">Pinkel</strain>
    </source>
</reference>
<dbReference type="RefSeq" id="WP_152277723.1">
    <property type="nucleotide sequence ID" value="NZ_WEKV01000011.1"/>
</dbReference>
<dbReference type="AlphaFoldDB" id="A0A833J3X3"/>
<dbReference type="InterPro" id="IPR001387">
    <property type="entry name" value="Cro/C1-type_HTH"/>
</dbReference>
<dbReference type="SUPFAM" id="SSF47413">
    <property type="entry name" value="lambda repressor-like DNA-binding domains"/>
    <property type="match status" value="1"/>
</dbReference>
<evidence type="ECO:0000313" key="3">
    <source>
        <dbReference type="Proteomes" id="UP000469949"/>
    </source>
</evidence>
<dbReference type="SMART" id="SM00530">
    <property type="entry name" value="HTH_XRE"/>
    <property type="match status" value="1"/>
</dbReference>
<organism evidence="2 3">
    <name type="scientific">Methylorubrum populi</name>
    <dbReference type="NCBI Taxonomy" id="223967"/>
    <lineage>
        <taxon>Bacteria</taxon>
        <taxon>Pseudomonadati</taxon>
        <taxon>Pseudomonadota</taxon>
        <taxon>Alphaproteobacteria</taxon>
        <taxon>Hyphomicrobiales</taxon>
        <taxon>Methylobacteriaceae</taxon>
        <taxon>Methylorubrum</taxon>
    </lineage>
</organism>
<gene>
    <name evidence="2" type="ORF">F8B43_3400</name>
</gene>
<proteinExistence type="predicted"/>
<name>A0A833J3X3_9HYPH</name>
<dbReference type="Pfam" id="PF13560">
    <property type="entry name" value="HTH_31"/>
    <property type="match status" value="1"/>
</dbReference>
<dbReference type="Gene3D" id="1.10.260.40">
    <property type="entry name" value="lambda repressor-like DNA-binding domains"/>
    <property type="match status" value="1"/>
</dbReference>
<dbReference type="Proteomes" id="UP000469949">
    <property type="component" value="Unassembled WGS sequence"/>
</dbReference>
<dbReference type="CDD" id="cd00093">
    <property type="entry name" value="HTH_XRE"/>
    <property type="match status" value="1"/>
</dbReference>
<evidence type="ECO:0000313" key="2">
    <source>
        <dbReference type="EMBL" id="KAB7784130.1"/>
    </source>
</evidence>
<dbReference type="GO" id="GO:0003677">
    <property type="term" value="F:DNA binding"/>
    <property type="evidence" value="ECO:0007669"/>
    <property type="project" value="InterPro"/>
</dbReference>
<dbReference type="InterPro" id="IPR010982">
    <property type="entry name" value="Lambda_DNA-bd_dom_sf"/>
</dbReference>
<comment type="caution">
    <text evidence="2">The sequence shown here is derived from an EMBL/GenBank/DDBJ whole genome shotgun (WGS) entry which is preliminary data.</text>
</comment>
<feature type="domain" description="HTH cro/C1-type" evidence="1">
    <location>
        <begin position="16"/>
        <end position="70"/>
    </location>
</feature>
<evidence type="ECO:0000259" key="1">
    <source>
        <dbReference type="PROSITE" id="PS50943"/>
    </source>
</evidence>
<sequence>MCEHIARTEKQLGAILRRMRKQAGLTQGSLGNRIHLRQGTISRLEAGEPAVQIRTLMEALAALELELVVRPRSRGSAADIEDLF</sequence>
<dbReference type="PROSITE" id="PS50943">
    <property type="entry name" value="HTH_CROC1"/>
    <property type="match status" value="1"/>
</dbReference>